<keyword evidence="4 8" id="KW-0812">Transmembrane</keyword>
<sequence length="343" mass="37955">NRKIDPKTSSTLEIESASNDPVAIILTVTMIGLILDTLDSASILILNLLWQILAGVLIGVIIGYLAPYLINRLKLESGGFYYVLALSLCFLSYGLADEIYANGFLAVFITGLIIGNREVIYKQGILRFLDGTSTFSQVLLFLMLGLLVTPSELVALWKEGVVVAIILIFVARPLAVLLCTIFWKYSIQQRLFLTWGGIKGAVPIVLATYPSAAGMEDGTFYFHIVFFVVLFSALVQGSTIDIVAKKLGLLTGMKNHPLHSMELLSLERSKSELLELEVLPENSIIDRKIQDLNLPPNCLITAIVRESEITTPRGQTKIKSGDILFVLTRYKDKDKLLEVLNFD</sequence>
<dbReference type="GO" id="GO:1902600">
    <property type="term" value="P:proton transmembrane transport"/>
    <property type="evidence" value="ECO:0007669"/>
    <property type="project" value="InterPro"/>
</dbReference>
<evidence type="ECO:0000256" key="2">
    <source>
        <dbReference type="ARBA" id="ARBA00022448"/>
    </source>
</evidence>
<dbReference type="Pfam" id="PF02080">
    <property type="entry name" value="TrkA_C"/>
    <property type="match status" value="1"/>
</dbReference>
<evidence type="ECO:0000313" key="11">
    <source>
        <dbReference type="Proteomes" id="UP000284763"/>
    </source>
</evidence>
<comment type="subcellular location">
    <subcellularLocation>
        <location evidence="1">Cell membrane</location>
        <topology evidence="1">Multi-pass membrane protein</topology>
    </subcellularLocation>
</comment>
<dbReference type="GO" id="GO:0006813">
    <property type="term" value="P:potassium ion transport"/>
    <property type="evidence" value="ECO:0007669"/>
    <property type="project" value="InterPro"/>
</dbReference>
<feature type="non-terminal residue" evidence="10">
    <location>
        <position position="1"/>
    </location>
</feature>
<evidence type="ECO:0000313" key="10">
    <source>
        <dbReference type="EMBL" id="RQD92173.1"/>
    </source>
</evidence>
<feature type="transmembrane region" description="Helical" evidence="8">
    <location>
        <begin position="221"/>
        <end position="244"/>
    </location>
</feature>
<accession>A0A3R7VV84</accession>
<feature type="transmembrane region" description="Helical" evidence="8">
    <location>
        <begin position="99"/>
        <end position="116"/>
    </location>
</feature>
<dbReference type="GO" id="GO:0008324">
    <property type="term" value="F:monoatomic cation transmembrane transporter activity"/>
    <property type="evidence" value="ECO:0007669"/>
    <property type="project" value="InterPro"/>
</dbReference>
<dbReference type="NCBIfam" id="NF003715">
    <property type="entry name" value="PRK05326.1-2"/>
    <property type="match status" value="1"/>
</dbReference>
<dbReference type="Gene3D" id="3.30.70.1450">
    <property type="entry name" value="Regulator of K+ conductance, C-terminal domain"/>
    <property type="match status" value="1"/>
</dbReference>
<dbReference type="InterPro" id="IPR036721">
    <property type="entry name" value="RCK_C_sf"/>
</dbReference>
<dbReference type="Proteomes" id="UP000284763">
    <property type="component" value="Unassembled WGS sequence"/>
</dbReference>
<keyword evidence="3" id="KW-0050">Antiport</keyword>
<feature type="transmembrane region" description="Helical" evidence="8">
    <location>
        <begin position="190"/>
        <end position="209"/>
    </location>
</feature>
<dbReference type="GO" id="GO:0005886">
    <property type="term" value="C:plasma membrane"/>
    <property type="evidence" value="ECO:0007669"/>
    <property type="project" value="UniProtKB-SubCell"/>
</dbReference>
<evidence type="ECO:0000256" key="6">
    <source>
        <dbReference type="ARBA" id="ARBA00023065"/>
    </source>
</evidence>
<keyword evidence="7 8" id="KW-0472">Membrane</keyword>
<feature type="transmembrane region" description="Helical" evidence="8">
    <location>
        <begin position="44"/>
        <end position="66"/>
    </location>
</feature>
<organism evidence="10 11">
    <name type="scientific">Methanosalsum natronophilum</name>
    <dbReference type="NCBI Taxonomy" id="768733"/>
    <lineage>
        <taxon>Archaea</taxon>
        <taxon>Methanobacteriati</taxon>
        <taxon>Methanobacteriota</taxon>
        <taxon>Stenosarchaea group</taxon>
        <taxon>Methanomicrobia</taxon>
        <taxon>Methanosarcinales</taxon>
        <taxon>Methanosarcinaceae</taxon>
        <taxon>Methanosalsum</taxon>
    </lineage>
</organism>
<name>A0A3R7VV84_9EURY</name>
<evidence type="ECO:0000259" key="9">
    <source>
        <dbReference type="PROSITE" id="PS51202"/>
    </source>
</evidence>
<comment type="caution">
    <text evidence="10">The sequence shown here is derived from an EMBL/GenBank/DDBJ whole genome shotgun (WGS) entry which is preliminary data.</text>
</comment>
<dbReference type="PROSITE" id="PS51202">
    <property type="entry name" value="RCK_C"/>
    <property type="match status" value="1"/>
</dbReference>
<keyword evidence="6" id="KW-0406">Ion transport</keyword>
<dbReference type="NCBIfam" id="NF003716">
    <property type="entry name" value="PRK05326.1-3"/>
    <property type="match status" value="1"/>
</dbReference>
<dbReference type="GO" id="GO:0015297">
    <property type="term" value="F:antiporter activity"/>
    <property type="evidence" value="ECO:0007669"/>
    <property type="project" value="UniProtKB-KW"/>
</dbReference>
<evidence type="ECO:0000256" key="1">
    <source>
        <dbReference type="ARBA" id="ARBA00004651"/>
    </source>
</evidence>
<feature type="domain" description="RCK C-terminal" evidence="9">
    <location>
        <begin position="261"/>
        <end position="342"/>
    </location>
</feature>
<evidence type="ECO:0000256" key="7">
    <source>
        <dbReference type="ARBA" id="ARBA00023136"/>
    </source>
</evidence>
<feature type="transmembrane region" description="Helical" evidence="8">
    <location>
        <begin position="21"/>
        <end position="38"/>
    </location>
</feature>
<feature type="transmembrane region" description="Helical" evidence="8">
    <location>
        <begin position="128"/>
        <end position="148"/>
    </location>
</feature>
<gene>
    <name evidence="10" type="ORF">D5R95_00680</name>
</gene>
<evidence type="ECO:0000256" key="4">
    <source>
        <dbReference type="ARBA" id="ARBA00022692"/>
    </source>
</evidence>
<evidence type="ECO:0000256" key="8">
    <source>
        <dbReference type="SAM" id="Phobius"/>
    </source>
</evidence>
<protein>
    <submittedName>
        <fullName evidence="10">Potassium/proton antiporter</fullName>
    </submittedName>
</protein>
<dbReference type="SUPFAM" id="SSF116726">
    <property type="entry name" value="TrkA C-terminal domain-like"/>
    <property type="match status" value="1"/>
</dbReference>
<keyword evidence="5 8" id="KW-1133">Transmembrane helix</keyword>
<dbReference type="InterPro" id="IPR006153">
    <property type="entry name" value="Cation/H_exchanger_TM"/>
</dbReference>
<evidence type="ECO:0000256" key="3">
    <source>
        <dbReference type="ARBA" id="ARBA00022449"/>
    </source>
</evidence>
<feature type="transmembrane region" description="Helical" evidence="8">
    <location>
        <begin position="78"/>
        <end position="93"/>
    </location>
</feature>
<evidence type="ECO:0000256" key="5">
    <source>
        <dbReference type="ARBA" id="ARBA00022989"/>
    </source>
</evidence>
<dbReference type="Pfam" id="PF00999">
    <property type="entry name" value="Na_H_Exchanger"/>
    <property type="match status" value="1"/>
</dbReference>
<dbReference type="PANTHER" id="PTHR32507:SF7">
    <property type="entry name" value="K(+)_H(+) ANTIPORTER NHAP2"/>
    <property type="match status" value="1"/>
</dbReference>
<keyword evidence="2" id="KW-0813">Transport</keyword>
<dbReference type="InterPro" id="IPR006037">
    <property type="entry name" value="RCK_C"/>
</dbReference>
<dbReference type="AlphaFoldDB" id="A0A3R7VV84"/>
<dbReference type="PANTHER" id="PTHR32507">
    <property type="entry name" value="NA(+)/H(+) ANTIPORTER 1"/>
    <property type="match status" value="1"/>
</dbReference>
<proteinExistence type="predicted"/>
<feature type="transmembrane region" description="Helical" evidence="8">
    <location>
        <begin position="160"/>
        <end position="183"/>
    </location>
</feature>
<dbReference type="EMBL" id="QZAB01000052">
    <property type="protein sequence ID" value="RQD92173.1"/>
    <property type="molecule type" value="Genomic_DNA"/>
</dbReference>
<reference evidence="10 11" key="1">
    <citation type="submission" date="2018-08" db="EMBL/GenBank/DDBJ databases">
        <title>The metabolism and importance of syntrophic acetate oxidation coupled to methane or sulfide production in haloalkaline environments.</title>
        <authorList>
            <person name="Timmers P.H.A."/>
            <person name="Vavourakis C.D."/>
            <person name="Sorokin D.Y."/>
            <person name="Sinninghe Damste J.S."/>
            <person name="Muyzer G."/>
            <person name="Stams A.J.M."/>
            <person name="Plugge C.M."/>
        </authorList>
    </citation>
    <scope>NUCLEOTIDE SEQUENCE [LARGE SCALE GENOMIC DNA]</scope>
    <source>
        <strain evidence="10">MSAO_Arc3</strain>
    </source>
</reference>